<evidence type="ECO:0000313" key="2">
    <source>
        <dbReference type="Proteomes" id="UP001499993"/>
    </source>
</evidence>
<evidence type="ECO:0008006" key="3">
    <source>
        <dbReference type="Google" id="ProtNLM"/>
    </source>
</evidence>
<keyword evidence="2" id="KW-1185">Reference proteome</keyword>
<dbReference type="EMBL" id="BAABIK010000026">
    <property type="protein sequence ID" value="GAA4951881.1"/>
    <property type="molecule type" value="Genomic_DNA"/>
</dbReference>
<gene>
    <name evidence="1" type="ORF">GCM10023224_40660</name>
</gene>
<name>A0ABP9GS33_9ACTN</name>
<evidence type="ECO:0000313" key="1">
    <source>
        <dbReference type="EMBL" id="GAA4951881.1"/>
    </source>
</evidence>
<proteinExistence type="predicted"/>
<dbReference type="Proteomes" id="UP001499993">
    <property type="component" value="Unassembled WGS sequence"/>
</dbReference>
<comment type="caution">
    <text evidence="1">The sequence shown here is derived from an EMBL/GenBank/DDBJ whole genome shotgun (WGS) entry which is preliminary data.</text>
</comment>
<protein>
    <recommendedName>
        <fullName evidence="3">LapA family protein</fullName>
    </recommendedName>
</protein>
<sequence>MAVLIVAIAALVCGFAAGWVLTSSYSAWEMGRIVNRQQREIIALREHAAELAQNMRKAS</sequence>
<reference evidence="2" key="1">
    <citation type="journal article" date="2019" name="Int. J. Syst. Evol. Microbiol.">
        <title>The Global Catalogue of Microorganisms (GCM) 10K type strain sequencing project: providing services to taxonomists for standard genome sequencing and annotation.</title>
        <authorList>
            <consortium name="The Broad Institute Genomics Platform"/>
            <consortium name="The Broad Institute Genome Sequencing Center for Infectious Disease"/>
            <person name="Wu L."/>
            <person name="Ma J."/>
        </authorList>
    </citation>
    <scope>NUCLEOTIDE SEQUENCE [LARGE SCALE GENOMIC DNA]</scope>
    <source>
        <strain evidence="2">JCM 18123</strain>
    </source>
</reference>
<organism evidence="1 2">
    <name type="scientific">Streptomonospora halophila</name>
    <dbReference type="NCBI Taxonomy" id="427369"/>
    <lineage>
        <taxon>Bacteria</taxon>
        <taxon>Bacillati</taxon>
        <taxon>Actinomycetota</taxon>
        <taxon>Actinomycetes</taxon>
        <taxon>Streptosporangiales</taxon>
        <taxon>Nocardiopsidaceae</taxon>
        <taxon>Streptomonospora</taxon>
    </lineage>
</organism>
<dbReference type="RefSeq" id="WP_344142124.1">
    <property type="nucleotide sequence ID" value="NZ_BAABIK010000026.1"/>
</dbReference>
<accession>A0ABP9GS33</accession>